<dbReference type="Proteomes" id="UP000595564">
    <property type="component" value="Chromosome"/>
</dbReference>
<organism evidence="1 2">
    <name type="scientific">Thermotomaculum hydrothermale</name>
    <dbReference type="NCBI Taxonomy" id="981385"/>
    <lineage>
        <taxon>Bacteria</taxon>
        <taxon>Pseudomonadati</taxon>
        <taxon>Acidobacteriota</taxon>
        <taxon>Holophagae</taxon>
        <taxon>Thermotomaculales</taxon>
        <taxon>Thermotomaculaceae</taxon>
        <taxon>Thermotomaculum</taxon>
    </lineage>
</organism>
<reference evidence="1 2" key="1">
    <citation type="journal article" date="2012" name="Extremophiles">
        <title>Thermotomaculum hydrothermale gen. nov., sp. nov., a novel heterotrophic thermophile within the phylum Acidobacteria from a deep-sea hydrothermal vent chimney in the Southern Okinawa Trough.</title>
        <authorList>
            <person name="Izumi H."/>
            <person name="Nunoura T."/>
            <person name="Miyazaki M."/>
            <person name="Mino S."/>
            <person name="Toki T."/>
            <person name="Takai K."/>
            <person name="Sako Y."/>
            <person name="Sawabe T."/>
            <person name="Nakagawa S."/>
        </authorList>
    </citation>
    <scope>NUCLEOTIDE SEQUENCE [LARGE SCALE GENOMIC DNA]</scope>
    <source>
        <strain evidence="1 2">AC55</strain>
    </source>
</reference>
<dbReference type="Gene3D" id="3.40.50.150">
    <property type="entry name" value="Vaccinia Virus protein VP39"/>
    <property type="match status" value="1"/>
</dbReference>
<dbReference type="Pfam" id="PF03602">
    <property type="entry name" value="Cons_hypoth95"/>
    <property type="match status" value="1"/>
</dbReference>
<gene>
    <name evidence="1" type="primary">trmX</name>
    <name evidence="1" type="ORF">TTHT_0629</name>
</gene>
<dbReference type="GO" id="GO:0003676">
    <property type="term" value="F:nucleic acid binding"/>
    <property type="evidence" value="ECO:0007669"/>
    <property type="project" value="InterPro"/>
</dbReference>
<dbReference type="PROSITE" id="PS00092">
    <property type="entry name" value="N6_MTASE"/>
    <property type="match status" value="1"/>
</dbReference>
<dbReference type="InterPro" id="IPR029063">
    <property type="entry name" value="SAM-dependent_MTases_sf"/>
</dbReference>
<dbReference type="GO" id="GO:0008170">
    <property type="term" value="F:N-methyltransferase activity"/>
    <property type="evidence" value="ECO:0007669"/>
    <property type="project" value="UniProtKB-ARBA"/>
</dbReference>
<evidence type="ECO:0000313" key="2">
    <source>
        <dbReference type="Proteomes" id="UP000595564"/>
    </source>
</evidence>
<dbReference type="AlphaFoldDB" id="A0A7R6SYY3"/>
<dbReference type="PANTHER" id="PTHR47739">
    <property type="entry name" value="TRNA1(VAL) (ADENINE(37)-N6)-METHYLTRANSFERASE"/>
    <property type="match status" value="1"/>
</dbReference>
<dbReference type="EMBL" id="AP017470">
    <property type="protein sequence ID" value="BBB32207.1"/>
    <property type="molecule type" value="Genomic_DNA"/>
</dbReference>
<keyword evidence="1" id="KW-0808">Transferase</keyword>
<dbReference type="KEGG" id="thyd:TTHT_0629"/>
<protein>
    <submittedName>
        <fullName evidence="1">tRNA1Val (Adenine37-N6)-methyltransferase</fullName>
        <ecNumber evidence="1">2.1.1.223</ecNumber>
    </submittedName>
</protein>
<dbReference type="EC" id="2.1.1.223" evidence="1"/>
<dbReference type="InterPro" id="IPR002052">
    <property type="entry name" value="DNA_methylase_N6_adenine_CS"/>
</dbReference>
<dbReference type="PANTHER" id="PTHR47739:SF1">
    <property type="entry name" value="TRNA1(VAL) (ADENINE(37)-N6)-METHYLTRANSFERASE"/>
    <property type="match status" value="1"/>
</dbReference>
<dbReference type="SUPFAM" id="SSF53335">
    <property type="entry name" value="S-adenosyl-L-methionine-dependent methyltransferases"/>
    <property type="match status" value="1"/>
</dbReference>
<accession>A0A7R6SYY3</accession>
<dbReference type="GO" id="GO:0032259">
    <property type="term" value="P:methylation"/>
    <property type="evidence" value="ECO:0007669"/>
    <property type="project" value="UniProtKB-KW"/>
</dbReference>
<sequence length="237" mass="27750">MPTDLTEIKGYNLKLFQNKKGYRFSIDSFLLAWFVAGEEFSKGLEIGAGSGIVSLLIERMTEDKKHFELIEVQKSLFNLLKKNIDLNKPYKSKFVLRNEDARFVLPSVIPDIVYSNPPFTDFSKGKVSPNFEKAIARHTYLLNLESLLKWYIENTGQNTKLAFVETIKNLEYYREKVEEFSLFVEKIVYVKPFENKNPNLFLILINKKKKDFEEQYLTIYKSKNIYTDKVKQILGIV</sequence>
<dbReference type="CDD" id="cd02440">
    <property type="entry name" value="AdoMet_MTases"/>
    <property type="match status" value="1"/>
</dbReference>
<name>A0A7R6SYY3_9BACT</name>
<proteinExistence type="predicted"/>
<dbReference type="RefSeq" id="WP_201328548.1">
    <property type="nucleotide sequence ID" value="NZ_AP017470.1"/>
</dbReference>
<keyword evidence="1" id="KW-0489">Methyltransferase</keyword>
<keyword evidence="2" id="KW-1185">Reference proteome</keyword>
<dbReference type="InterPro" id="IPR050210">
    <property type="entry name" value="tRNA_Adenine-N(6)_MTase"/>
</dbReference>
<dbReference type="GO" id="GO:0008757">
    <property type="term" value="F:S-adenosylmethionine-dependent methyltransferase activity"/>
    <property type="evidence" value="ECO:0007669"/>
    <property type="project" value="UniProtKB-ARBA"/>
</dbReference>
<evidence type="ECO:0000313" key="1">
    <source>
        <dbReference type="EMBL" id="BBB32207.1"/>
    </source>
</evidence>